<feature type="compositionally biased region" description="Polar residues" evidence="1">
    <location>
        <begin position="368"/>
        <end position="383"/>
    </location>
</feature>
<feature type="transmembrane region" description="Helical" evidence="2">
    <location>
        <begin position="140"/>
        <end position="159"/>
    </location>
</feature>
<feature type="transmembrane region" description="Helical" evidence="2">
    <location>
        <begin position="267"/>
        <end position="291"/>
    </location>
</feature>
<feature type="transmembrane region" description="Helical" evidence="2">
    <location>
        <begin position="12"/>
        <end position="36"/>
    </location>
</feature>
<feature type="region of interest" description="Disordered" evidence="1">
    <location>
        <begin position="361"/>
        <end position="383"/>
    </location>
</feature>
<keyword evidence="2" id="KW-0812">Transmembrane</keyword>
<feature type="transmembrane region" description="Helical" evidence="2">
    <location>
        <begin position="236"/>
        <end position="255"/>
    </location>
</feature>
<feature type="transmembrane region" description="Helical" evidence="2">
    <location>
        <begin position="179"/>
        <end position="199"/>
    </location>
</feature>
<dbReference type="KEGG" id="cfus:CYFUS_001752"/>
<keyword evidence="2" id="KW-0472">Membrane</keyword>
<accession>A0A250IYL6</accession>
<dbReference type="AlphaFoldDB" id="A0A250IYL6"/>
<feature type="transmembrane region" description="Helical" evidence="2">
    <location>
        <begin position="211"/>
        <end position="230"/>
    </location>
</feature>
<evidence type="ECO:0000313" key="3">
    <source>
        <dbReference type="EMBL" id="ATB36338.1"/>
    </source>
</evidence>
<sequence length="383" mass="41247">MPRLLAPSQAWLFGRGVDLAVFAGSALVSVGLVLAAPALGAVGETPPWAWVLLVVGVDVAHVWSTLLRTYADGEELRRRPALYTAAPLAAYLLGVFAWSQSPGLFWRLFAYTALFHFIRQQYGWVALYGRKARASSTERALDAAAIYAATLGPVVWWHAHLPRAFWWFVEEDFIAGLPAWVGTAALVVQGGVLATWAGFQGARALRGEGLQVGKVLLVLATAVTWFGGIVLARDDFSFTVMNVLLHGVPYFALLLRYARGRLAEGGYGVLAPVVRAGAPAVLGVLVVLALGEEGLWDWLVWHERPRLFGEAGLLLPADVLALVVPLLALPQATHYLLDAFIWKPGREPALLVRLGWAPRGAAAEGSKAGTSRDSPVTHARPSS</sequence>
<keyword evidence="2" id="KW-1133">Transmembrane helix</keyword>
<evidence type="ECO:0008006" key="5">
    <source>
        <dbReference type="Google" id="ProtNLM"/>
    </source>
</evidence>
<dbReference type="EMBL" id="CP022098">
    <property type="protein sequence ID" value="ATB36338.1"/>
    <property type="molecule type" value="Genomic_DNA"/>
</dbReference>
<evidence type="ECO:0000313" key="4">
    <source>
        <dbReference type="Proteomes" id="UP000217257"/>
    </source>
</evidence>
<feature type="transmembrane region" description="Helical" evidence="2">
    <location>
        <begin position="104"/>
        <end position="128"/>
    </location>
</feature>
<protein>
    <recommendedName>
        <fullName evidence="5">Transmembrane protein</fullName>
    </recommendedName>
</protein>
<evidence type="ECO:0000256" key="1">
    <source>
        <dbReference type="SAM" id="MobiDB-lite"/>
    </source>
</evidence>
<feature type="transmembrane region" description="Helical" evidence="2">
    <location>
        <begin position="80"/>
        <end position="98"/>
    </location>
</feature>
<feature type="transmembrane region" description="Helical" evidence="2">
    <location>
        <begin position="48"/>
        <end position="68"/>
    </location>
</feature>
<dbReference type="Proteomes" id="UP000217257">
    <property type="component" value="Chromosome"/>
</dbReference>
<gene>
    <name evidence="3" type="ORF">CYFUS_001752</name>
</gene>
<feature type="transmembrane region" description="Helical" evidence="2">
    <location>
        <begin position="311"/>
        <end position="329"/>
    </location>
</feature>
<reference evidence="3 4" key="1">
    <citation type="submission" date="2017-06" db="EMBL/GenBank/DDBJ databases">
        <title>Sequencing and comparative analysis of myxobacterial genomes.</title>
        <authorList>
            <person name="Rupp O."/>
            <person name="Goesmann A."/>
            <person name="Sogaard-Andersen L."/>
        </authorList>
    </citation>
    <scope>NUCLEOTIDE SEQUENCE [LARGE SCALE GENOMIC DNA]</scope>
    <source>
        <strain evidence="3 4">DSM 52655</strain>
    </source>
</reference>
<dbReference type="RefSeq" id="WP_095984824.1">
    <property type="nucleotide sequence ID" value="NZ_CP022098.1"/>
</dbReference>
<proteinExistence type="predicted"/>
<evidence type="ECO:0000256" key="2">
    <source>
        <dbReference type="SAM" id="Phobius"/>
    </source>
</evidence>
<name>A0A250IYL6_9BACT</name>
<organism evidence="3 4">
    <name type="scientific">Cystobacter fuscus</name>
    <dbReference type="NCBI Taxonomy" id="43"/>
    <lineage>
        <taxon>Bacteria</taxon>
        <taxon>Pseudomonadati</taxon>
        <taxon>Myxococcota</taxon>
        <taxon>Myxococcia</taxon>
        <taxon>Myxococcales</taxon>
        <taxon>Cystobacterineae</taxon>
        <taxon>Archangiaceae</taxon>
        <taxon>Cystobacter</taxon>
    </lineage>
</organism>